<keyword evidence="9 13" id="KW-0653">Protein transport</keyword>
<organism evidence="16 17">
    <name type="scientific">Paraburkholderia caledonica</name>
    <dbReference type="NCBI Taxonomy" id="134536"/>
    <lineage>
        <taxon>Bacteria</taxon>
        <taxon>Pseudomonadati</taxon>
        <taxon>Pseudomonadota</taxon>
        <taxon>Betaproteobacteria</taxon>
        <taxon>Burkholderiales</taxon>
        <taxon>Burkholderiaceae</taxon>
        <taxon>Paraburkholderia</taxon>
    </lineage>
</organism>
<evidence type="ECO:0000313" key="16">
    <source>
        <dbReference type="EMBL" id="MDP9651565.1"/>
    </source>
</evidence>
<name>A0AB73ING9_9BURK</name>
<keyword evidence="4 13" id="KW-0813">Transport</keyword>
<evidence type="ECO:0000256" key="11">
    <source>
        <dbReference type="ARBA" id="ARBA00023136"/>
    </source>
</evidence>
<evidence type="ECO:0000256" key="6">
    <source>
        <dbReference type="ARBA" id="ARBA00022519"/>
    </source>
</evidence>
<gene>
    <name evidence="16" type="ORF">J2793_007040</name>
</gene>
<evidence type="ECO:0000256" key="12">
    <source>
        <dbReference type="ARBA" id="ARBA00025849"/>
    </source>
</evidence>
<reference evidence="16" key="1">
    <citation type="submission" date="2023-07" db="EMBL/GenBank/DDBJ databases">
        <title>Sorghum-associated microbial communities from plants grown in Nebraska, USA.</title>
        <authorList>
            <person name="Schachtman D."/>
        </authorList>
    </citation>
    <scope>NUCLEOTIDE SEQUENCE</scope>
    <source>
        <strain evidence="16">DS1061</strain>
    </source>
</reference>
<comment type="function">
    <text evidence="13">Interacts with outer membrane receptor proteins that carry out high-affinity binding and energy dependent uptake into the periplasmic space of specific substrates. It could act to transduce energy from the cytoplasmic membrane to specific energy-requiring processes in the outer membrane, resulting in the release into the periplasm of ligands bound by these outer membrane proteins.</text>
</comment>
<dbReference type="InterPro" id="IPR051045">
    <property type="entry name" value="TonB-dependent_transducer"/>
</dbReference>
<dbReference type="GO" id="GO:0015891">
    <property type="term" value="P:siderophore transport"/>
    <property type="evidence" value="ECO:0007669"/>
    <property type="project" value="InterPro"/>
</dbReference>
<protein>
    <recommendedName>
        <fullName evidence="3 13">Protein TonB</fullName>
    </recommendedName>
</protein>
<dbReference type="Proteomes" id="UP001229486">
    <property type="component" value="Unassembled WGS sequence"/>
</dbReference>
<feature type="region of interest" description="Disordered" evidence="14">
    <location>
        <begin position="50"/>
        <end position="126"/>
    </location>
</feature>
<proteinExistence type="inferred from homology"/>
<evidence type="ECO:0000313" key="17">
    <source>
        <dbReference type="Proteomes" id="UP001229486"/>
    </source>
</evidence>
<evidence type="ECO:0000256" key="4">
    <source>
        <dbReference type="ARBA" id="ARBA00022448"/>
    </source>
</evidence>
<keyword evidence="5 13" id="KW-1003">Cell membrane</keyword>
<dbReference type="InterPro" id="IPR037682">
    <property type="entry name" value="TonB_C"/>
</dbReference>
<evidence type="ECO:0000256" key="10">
    <source>
        <dbReference type="ARBA" id="ARBA00022989"/>
    </source>
</evidence>
<evidence type="ECO:0000259" key="15">
    <source>
        <dbReference type="PROSITE" id="PS52015"/>
    </source>
</evidence>
<dbReference type="NCBIfam" id="TIGR01352">
    <property type="entry name" value="tonB_Cterm"/>
    <property type="match status" value="1"/>
</dbReference>
<dbReference type="PRINTS" id="PR01374">
    <property type="entry name" value="TONBPROTEIN"/>
</dbReference>
<feature type="compositionally biased region" description="Basic and acidic residues" evidence="14">
    <location>
        <begin position="116"/>
        <end position="125"/>
    </location>
</feature>
<dbReference type="PANTHER" id="PTHR33446:SF8">
    <property type="entry name" value="PROTEIN TONB"/>
    <property type="match status" value="1"/>
</dbReference>
<keyword evidence="7" id="KW-0812">Transmembrane</keyword>
<dbReference type="InterPro" id="IPR003538">
    <property type="entry name" value="TonB"/>
</dbReference>
<evidence type="ECO:0000256" key="5">
    <source>
        <dbReference type="ARBA" id="ARBA00022475"/>
    </source>
</evidence>
<dbReference type="InterPro" id="IPR006260">
    <property type="entry name" value="TonB/TolA_C"/>
</dbReference>
<evidence type="ECO:0000256" key="7">
    <source>
        <dbReference type="ARBA" id="ARBA00022692"/>
    </source>
</evidence>
<dbReference type="EMBL" id="JAURTK010000023">
    <property type="protein sequence ID" value="MDP9651565.1"/>
    <property type="molecule type" value="Genomic_DNA"/>
</dbReference>
<comment type="subcellular location">
    <subcellularLocation>
        <location evidence="1 13">Cell inner membrane</location>
        <topology evidence="1 13">Single-pass membrane protein</topology>
        <orientation evidence="1 13">Periplasmic side</orientation>
    </subcellularLocation>
</comment>
<dbReference type="PANTHER" id="PTHR33446">
    <property type="entry name" value="PROTEIN TONB-RELATED"/>
    <property type="match status" value="1"/>
</dbReference>
<comment type="similarity">
    <text evidence="2 13">Belongs to the TonB family.</text>
</comment>
<dbReference type="GO" id="GO:0031992">
    <property type="term" value="F:energy transducer activity"/>
    <property type="evidence" value="ECO:0007669"/>
    <property type="project" value="InterPro"/>
</dbReference>
<sequence>MPVAIGIAFCLEAMLVAMAALGLRESSAVPPPPPHPQVVRLVAIADHAGALEPSREPSKSATKPTAAPPRHQSHRRPQAVVPPVTQAAPSPAPAPIASSPQQAKTDEVPATAQPTHADHSDERHGGVRRGLVPLVRVTPDYPPRALAGNIEGLVVVHATISADGSVTAAKVVSAQPPGIFEREAIRAIMQWRFSPNDGGFVGEIELRFSLND</sequence>
<dbReference type="GO" id="GO:0030288">
    <property type="term" value="C:outer membrane-bounded periplasmic space"/>
    <property type="evidence" value="ECO:0007669"/>
    <property type="project" value="InterPro"/>
</dbReference>
<feature type="compositionally biased region" description="Low complexity" evidence="14">
    <location>
        <begin position="78"/>
        <end position="103"/>
    </location>
</feature>
<dbReference type="GO" id="GO:0015031">
    <property type="term" value="P:protein transport"/>
    <property type="evidence" value="ECO:0007669"/>
    <property type="project" value="UniProtKB-UniRule"/>
</dbReference>
<dbReference type="PROSITE" id="PS52015">
    <property type="entry name" value="TONB_CTD"/>
    <property type="match status" value="1"/>
</dbReference>
<feature type="domain" description="TonB C-terminal" evidence="15">
    <location>
        <begin position="126"/>
        <end position="212"/>
    </location>
</feature>
<dbReference type="Pfam" id="PF03544">
    <property type="entry name" value="TonB_C"/>
    <property type="match status" value="1"/>
</dbReference>
<evidence type="ECO:0000256" key="1">
    <source>
        <dbReference type="ARBA" id="ARBA00004383"/>
    </source>
</evidence>
<accession>A0AB73ING9</accession>
<comment type="caution">
    <text evidence="16">The sequence shown here is derived from an EMBL/GenBank/DDBJ whole genome shotgun (WGS) entry which is preliminary data.</text>
</comment>
<dbReference type="GO" id="GO:0098797">
    <property type="term" value="C:plasma membrane protein complex"/>
    <property type="evidence" value="ECO:0007669"/>
    <property type="project" value="TreeGrafter"/>
</dbReference>
<comment type="subunit">
    <text evidence="12">Homodimer. Forms a complex with the accessory proteins ExbB and ExbD.</text>
</comment>
<evidence type="ECO:0000256" key="8">
    <source>
        <dbReference type="ARBA" id="ARBA00022737"/>
    </source>
</evidence>
<evidence type="ECO:0000256" key="14">
    <source>
        <dbReference type="SAM" id="MobiDB-lite"/>
    </source>
</evidence>
<dbReference type="GO" id="GO:0055085">
    <property type="term" value="P:transmembrane transport"/>
    <property type="evidence" value="ECO:0007669"/>
    <property type="project" value="InterPro"/>
</dbReference>
<evidence type="ECO:0000256" key="3">
    <source>
        <dbReference type="ARBA" id="ARBA00022362"/>
    </source>
</evidence>
<keyword evidence="8" id="KW-0677">Repeat</keyword>
<keyword evidence="11" id="KW-0472">Membrane</keyword>
<keyword evidence="10" id="KW-1133">Transmembrane helix</keyword>
<dbReference type="Gene3D" id="3.30.2420.10">
    <property type="entry name" value="TonB"/>
    <property type="match status" value="1"/>
</dbReference>
<dbReference type="SUPFAM" id="SSF74653">
    <property type="entry name" value="TolA/TonB C-terminal domain"/>
    <property type="match status" value="1"/>
</dbReference>
<evidence type="ECO:0000256" key="9">
    <source>
        <dbReference type="ARBA" id="ARBA00022927"/>
    </source>
</evidence>
<keyword evidence="6 13" id="KW-0997">Cell inner membrane</keyword>
<dbReference type="RefSeq" id="WP_392396143.1">
    <property type="nucleotide sequence ID" value="NZ_JAURTK010000023.1"/>
</dbReference>
<dbReference type="AlphaFoldDB" id="A0AB73ING9"/>
<keyword evidence="13" id="KW-0735">Signal-anchor</keyword>
<evidence type="ECO:0000256" key="13">
    <source>
        <dbReference type="RuleBase" id="RU362123"/>
    </source>
</evidence>
<evidence type="ECO:0000256" key="2">
    <source>
        <dbReference type="ARBA" id="ARBA00006555"/>
    </source>
</evidence>